<evidence type="ECO:0000259" key="3">
    <source>
        <dbReference type="Pfam" id="PF10145"/>
    </source>
</evidence>
<feature type="transmembrane region" description="Helical" evidence="2">
    <location>
        <begin position="457"/>
        <end position="478"/>
    </location>
</feature>
<feature type="transmembrane region" description="Helical" evidence="2">
    <location>
        <begin position="387"/>
        <end position="411"/>
    </location>
</feature>
<feature type="transmembrane region" description="Helical" evidence="2">
    <location>
        <begin position="349"/>
        <end position="375"/>
    </location>
</feature>
<reference evidence="4 5" key="1">
    <citation type="submission" date="2019-03" db="EMBL/GenBank/DDBJ databases">
        <authorList>
            <person name="Nijsse B."/>
        </authorList>
    </citation>
    <scope>NUCLEOTIDE SEQUENCE [LARGE SCALE GENOMIC DNA]</scope>
    <source>
        <strain evidence="4">Desulfoluna butyratoxydans MSL71</strain>
    </source>
</reference>
<proteinExistence type="predicted"/>
<evidence type="ECO:0000313" key="4">
    <source>
        <dbReference type="EMBL" id="VFQ45954.1"/>
    </source>
</evidence>
<keyword evidence="2" id="KW-1133">Transmembrane helix</keyword>
<dbReference type="PANTHER" id="PTHR37813:SF1">
    <property type="entry name" value="FELS-2 PROPHAGE PROTEIN"/>
    <property type="match status" value="1"/>
</dbReference>
<sequence>MEALSILQDLGMAESVIGPLEKMKGALDEAGIASSKFGNCMAGISKKMLPFLVVANMFLSVLAPAISSAADFETKLSSLGAVSKASASEMALMKQSALDLGAKTGFAAGEVVAAQEQLSQSDFTPAQAVSVMPDILNLATAAQCDLSAAVSVSSAAMGAFNMKASESGKVADILASAAASGMSLTDLGTALEKAGNTVGKSGVSFAEFAAITNTMTGANITAANVGNATSTMFNKLTAPTGAAAKALSDLNVATKDSNGKMLPFLDIMGNMETALAGVGATEKAATLKTVFGDNALGPVNALLNEGIGNLKKFAKAADNDTGRAAEMARAKLNNLNGSLKILSAATTSFSIVVGSAFTPILKVLTDALVTVVGWLTTMAAHPIGKAVLLMAGGFSAAVVALAVFPEVMMLASMAVSFFNTMVLANPIALVAMGIIALGAVIIAFWDKVAEFFKPLTLIVQGVISVFKTLSGTIGTIEGQLAKDVQAAGLVGVITTICRVIYRIKVAWDTAWDAMVTTMAGVGSIFTPIIDTLAGAFRPLWKIITYVSRALFGAAESTSVSSWQTFGAIVGVVVGSAFQVLAWAVRLVLSPFTLCIKMVGHLFSAFVWLGEGIGNAAGWIVEHAASIGNGIKWAFLNLTPLGWIIQGFNGVKNFLSNINLAEIGVKIMHSLASGIKRAVMMPFTIIKGGFSKIRNWFSSSDDKEGSLAKLTVPGSQMVNTLSTGVRGATSVLGKGAAGAAVGVGLTLGTAMADPGQYTSGISSLPAVATPYEQAAEGASGPQHAAESGEVRSQGSKVVIEHLHVQLPDVSDADSFVQALQTLVSSYGGQD</sequence>
<keyword evidence="1" id="KW-1188">Viral release from host cell</keyword>
<accession>A0A4U8YQD5</accession>
<evidence type="ECO:0000256" key="2">
    <source>
        <dbReference type="SAM" id="Phobius"/>
    </source>
</evidence>
<feature type="domain" description="Phage tail tape measure protein" evidence="3">
    <location>
        <begin position="95"/>
        <end position="292"/>
    </location>
</feature>
<dbReference type="InterPro" id="IPR010090">
    <property type="entry name" value="Phage_tape_meas"/>
</dbReference>
<evidence type="ECO:0000313" key="5">
    <source>
        <dbReference type="Proteomes" id="UP000507962"/>
    </source>
</evidence>
<protein>
    <submittedName>
        <fullName evidence="4">Phage tail tape measure protein</fullName>
    </submittedName>
</protein>
<dbReference type="EMBL" id="CAADHO010000007">
    <property type="protein sequence ID" value="VFQ45954.1"/>
    <property type="molecule type" value="Genomic_DNA"/>
</dbReference>
<evidence type="ECO:0000256" key="1">
    <source>
        <dbReference type="ARBA" id="ARBA00022612"/>
    </source>
</evidence>
<feature type="transmembrane region" description="Helical" evidence="2">
    <location>
        <begin position="484"/>
        <end position="501"/>
    </location>
</feature>
<feature type="transmembrane region" description="Helical" evidence="2">
    <location>
        <begin position="565"/>
        <end position="588"/>
    </location>
</feature>
<keyword evidence="2" id="KW-0472">Membrane</keyword>
<dbReference type="Pfam" id="PF10145">
    <property type="entry name" value="PhageMin_Tail"/>
    <property type="match status" value="1"/>
</dbReference>
<feature type="transmembrane region" description="Helical" evidence="2">
    <location>
        <begin position="513"/>
        <end position="536"/>
    </location>
</feature>
<gene>
    <name evidence="4" type="ORF">MSL71_36170</name>
</gene>
<name>A0A4U8YQD5_9BACT</name>
<dbReference type="NCBIfam" id="TIGR01760">
    <property type="entry name" value="tape_meas_TP901"/>
    <property type="match status" value="1"/>
</dbReference>
<dbReference type="AlphaFoldDB" id="A0A4U8YQD5"/>
<feature type="transmembrane region" description="Helical" evidence="2">
    <location>
        <begin position="423"/>
        <end position="445"/>
    </location>
</feature>
<dbReference type="PANTHER" id="PTHR37813">
    <property type="entry name" value="FELS-2 PROPHAGE PROTEIN"/>
    <property type="match status" value="1"/>
</dbReference>
<keyword evidence="2" id="KW-0812">Transmembrane</keyword>
<keyword evidence="5" id="KW-1185">Reference proteome</keyword>
<organism evidence="4 5">
    <name type="scientific">Desulfoluna butyratoxydans</name>
    <dbReference type="NCBI Taxonomy" id="231438"/>
    <lineage>
        <taxon>Bacteria</taxon>
        <taxon>Pseudomonadati</taxon>
        <taxon>Thermodesulfobacteriota</taxon>
        <taxon>Desulfobacteria</taxon>
        <taxon>Desulfobacterales</taxon>
        <taxon>Desulfolunaceae</taxon>
        <taxon>Desulfoluna</taxon>
    </lineage>
</organism>
<dbReference type="Proteomes" id="UP000507962">
    <property type="component" value="Unassembled WGS sequence"/>
</dbReference>